<evidence type="ECO:0000256" key="9">
    <source>
        <dbReference type="SAM" id="MobiDB-lite"/>
    </source>
</evidence>
<evidence type="ECO:0000259" key="10">
    <source>
        <dbReference type="PROSITE" id="PS50157"/>
    </source>
</evidence>
<feature type="domain" description="C2H2-type" evidence="10">
    <location>
        <begin position="284"/>
        <end position="312"/>
    </location>
</feature>
<dbReference type="PANTHER" id="PTHR24376">
    <property type="entry name" value="ZINC FINGER PROTEIN"/>
    <property type="match status" value="1"/>
</dbReference>
<dbReference type="FunFam" id="3.30.160.60:FF:000100">
    <property type="entry name" value="Zinc finger 45-like"/>
    <property type="match status" value="1"/>
</dbReference>
<evidence type="ECO:0000256" key="3">
    <source>
        <dbReference type="ARBA" id="ARBA00022737"/>
    </source>
</evidence>
<feature type="domain" description="C2H2-type" evidence="10">
    <location>
        <begin position="691"/>
        <end position="718"/>
    </location>
</feature>
<feature type="domain" description="C2H2-type" evidence="10">
    <location>
        <begin position="311"/>
        <end position="334"/>
    </location>
</feature>
<name>A0AAD9UL68_RIDPI</name>
<comment type="subcellular location">
    <subcellularLocation>
        <location evidence="1">Nucleus</location>
    </subcellularLocation>
</comment>
<evidence type="ECO:0000256" key="4">
    <source>
        <dbReference type="ARBA" id="ARBA00022771"/>
    </source>
</evidence>
<evidence type="ECO:0000256" key="5">
    <source>
        <dbReference type="ARBA" id="ARBA00022833"/>
    </source>
</evidence>
<feature type="domain" description="C2H2-type" evidence="10">
    <location>
        <begin position="606"/>
        <end position="633"/>
    </location>
</feature>
<dbReference type="Pfam" id="PF12874">
    <property type="entry name" value="zf-met"/>
    <property type="match status" value="1"/>
</dbReference>
<feature type="domain" description="C2H2-type" evidence="10">
    <location>
        <begin position="436"/>
        <end position="463"/>
    </location>
</feature>
<dbReference type="FunFam" id="3.30.160.60:FF:000446">
    <property type="entry name" value="Zinc finger protein"/>
    <property type="match status" value="2"/>
</dbReference>
<dbReference type="InterPro" id="IPR036236">
    <property type="entry name" value="Znf_C2H2_sf"/>
</dbReference>
<feature type="domain" description="C2H2-type" evidence="10">
    <location>
        <begin position="521"/>
        <end position="548"/>
    </location>
</feature>
<feature type="domain" description="C2H2-type" evidence="10">
    <location>
        <begin position="549"/>
        <end position="576"/>
    </location>
</feature>
<feature type="region of interest" description="Disordered" evidence="9">
    <location>
        <begin position="738"/>
        <end position="758"/>
    </location>
</feature>
<evidence type="ECO:0000256" key="6">
    <source>
        <dbReference type="ARBA" id="ARBA00023242"/>
    </source>
</evidence>
<dbReference type="Pfam" id="PF00096">
    <property type="entry name" value="zf-C2H2"/>
    <property type="match status" value="9"/>
</dbReference>
<organism evidence="11 12">
    <name type="scientific">Ridgeia piscesae</name>
    <name type="common">Tubeworm</name>
    <dbReference type="NCBI Taxonomy" id="27915"/>
    <lineage>
        <taxon>Eukaryota</taxon>
        <taxon>Metazoa</taxon>
        <taxon>Spiralia</taxon>
        <taxon>Lophotrochozoa</taxon>
        <taxon>Annelida</taxon>
        <taxon>Polychaeta</taxon>
        <taxon>Sedentaria</taxon>
        <taxon>Canalipalpata</taxon>
        <taxon>Sabellida</taxon>
        <taxon>Siboglinidae</taxon>
        <taxon>Ridgeia</taxon>
    </lineage>
</organism>
<feature type="domain" description="C2H2-type" evidence="10">
    <location>
        <begin position="634"/>
        <end position="661"/>
    </location>
</feature>
<gene>
    <name evidence="11" type="ORF">NP493_11g04012</name>
</gene>
<feature type="domain" description="C2H2-type" evidence="10">
    <location>
        <begin position="464"/>
        <end position="492"/>
    </location>
</feature>
<feature type="domain" description="C2H2-type" evidence="10">
    <location>
        <begin position="662"/>
        <end position="690"/>
    </location>
</feature>
<sequence>MSKSETSLQLKKLVQGALVQVCQIHFNYIDFVHVTGRLVFNVDNRETTQLTVSEIAQPTTFSDLSSDTTEKLAADCEPACNDACWVGCGQDSPAPLSGDTSAPVETDSSPVPETEAGKCPCPLSQGDMGCGREELPPTEPIQPQGNSPPEKELSEKQTLCLSHTTDKTVETDGPGVPEVKQEEQVLATTDNMDGVTEGNDAGGIGDAGDIGDTGDVSDTNTEIYAVSPKEEDEDTPHTGDTQTPVCTHAEQPADTASTKLYKCNNCNYTTDHKGRFTVHCKRHVTCTQCSEHFYTSAQLRRHVRAVHEKRWACPSCDQVFPAKTHLKRHMRKEHGPVGKLTLFSCQHCKQKFVTRDSLQKHEVDSHVHKCSILRRIVHVGKCGRLCSTKGALRKHHARHLERERGHYACDLCGKKFTAQSTLYHHKRGIHSGLQPYHCKICDKRFNFNHSLKLHLLRHKGERPHACTLCDKSYLTASHLKNHVQAVHGNIRKFQCPVCNKSFPYDNSLKMHMMLHTGTKPFMCCICSKGFVSKSALHVHEASHVDGKPHECETCHKHYKTPMLLRAHRRRHTSDGTRFMCDICGNTFMYKSNLEAHYVVHGDSRIYTCKTCNKSFKTYATLYSHQLVHRAEVPFRCNNCGKSFKTKERVRAHEKRHLGLKPFSCTLCGNSFPDKGGLSKHTKTVHAASPRFACPVCAKGCNRMDNLRVHMKVHGDPELLNMQMHELLFKPGDLVGTDGTATAGTGLHKPAQDSPSKDTTNIHVTNPVITPLPCHPNVNTNALTSVGQTLLGHTDIVVPPSEAVPMAPVAAIMSLSAPQYAFYSTSQGVISNEPQEGATNSHMNRLPTTTVDSGYSSGVADQTVTGVDPTQHYYTTSNTGHLVNRIVDSQHLLTLDGSTLPVMMTQQANTSMAEQRPVPFATLLTSPPVCDPGRWPTELMPMAPSLPEPVVSLLPVGQHGSHHLCRDSINYGNRGAALTYQSEDLIEQFQPETHCKK</sequence>
<keyword evidence="5" id="KW-0862">Zinc</keyword>
<dbReference type="EMBL" id="JAODUO010000010">
    <property type="protein sequence ID" value="KAK2193584.1"/>
    <property type="molecule type" value="Genomic_DNA"/>
</dbReference>
<dbReference type="GO" id="GO:0008270">
    <property type="term" value="F:zinc ion binding"/>
    <property type="evidence" value="ECO:0007669"/>
    <property type="project" value="UniProtKB-KW"/>
</dbReference>
<evidence type="ECO:0000313" key="12">
    <source>
        <dbReference type="Proteomes" id="UP001209878"/>
    </source>
</evidence>
<evidence type="ECO:0000256" key="8">
    <source>
        <dbReference type="PROSITE-ProRule" id="PRU00042"/>
    </source>
</evidence>
<evidence type="ECO:0000256" key="7">
    <source>
        <dbReference type="ARBA" id="ARBA00068876"/>
    </source>
</evidence>
<keyword evidence="6" id="KW-0539">Nucleus</keyword>
<comment type="caution">
    <text evidence="11">The sequence shown here is derived from an EMBL/GenBank/DDBJ whole genome shotgun (WGS) entry which is preliminary data.</text>
</comment>
<dbReference type="FunFam" id="3.30.160.60:FF:000145">
    <property type="entry name" value="Zinc finger protein 574"/>
    <property type="match status" value="1"/>
</dbReference>
<dbReference type="GO" id="GO:0001228">
    <property type="term" value="F:DNA-binding transcription activator activity, RNA polymerase II-specific"/>
    <property type="evidence" value="ECO:0007669"/>
    <property type="project" value="TreeGrafter"/>
</dbReference>
<dbReference type="AlphaFoldDB" id="A0AAD9UL68"/>
<dbReference type="Proteomes" id="UP001209878">
    <property type="component" value="Unassembled WGS sequence"/>
</dbReference>
<dbReference type="GO" id="GO:0005634">
    <property type="term" value="C:nucleus"/>
    <property type="evidence" value="ECO:0007669"/>
    <property type="project" value="UniProtKB-SubCell"/>
</dbReference>
<keyword evidence="12" id="KW-1185">Reference proteome</keyword>
<accession>A0AAD9UL68</accession>
<evidence type="ECO:0000256" key="1">
    <source>
        <dbReference type="ARBA" id="ARBA00004123"/>
    </source>
</evidence>
<dbReference type="Gene3D" id="3.30.160.60">
    <property type="entry name" value="Classic Zinc Finger"/>
    <property type="match status" value="11"/>
</dbReference>
<feature type="domain" description="C2H2-type" evidence="10">
    <location>
        <begin position="493"/>
        <end position="520"/>
    </location>
</feature>
<dbReference type="PANTHER" id="PTHR24376:SF216">
    <property type="entry name" value="ZINC FINGER PROTEIN 420-LIKE"/>
    <property type="match status" value="1"/>
</dbReference>
<keyword evidence="2" id="KW-0479">Metal-binding</keyword>
<dbReference type="InterPro" id="IPR013087">
    <property type="entry name" value="Znf_C2H2_type"/>
</dbReference>
<keyword evidence="4 8" id="KW-0863">Zinc-finger</keyword>
<proteinExistence type="predicted"/>
<dbReference type="SMART" id="SM00355">
    <property type="entry name" value="ZnF_C2H2"/>
    <property type="match status" value="16"/>
</dbReference>
<reference evidence="11" key="1">
    <citation type="journal article" date="2023" name="Mol. Biol. Evol.">
        <title>Third-Generation Sequencing Reveals the Adaptive Role of the Epigenome in Three Deep-Sea Polychaetes.</title>
        <authorList>
            <person name="Perez M."/>
            <person name="Aroh O."/>
            <person name="Sun Y."/>
            <person name="Lan Y."/>
            <person name="Juniper S.K."/>
            <person name="Young C.R."/>
            <person name="Angers B."/>
            <person name="Qian P.Y."/>
        </authorList>
    </citation>
    <scope>NUCLEOTIDE SEQUENCE</scope>
    <source>
        <strain evidence="11">R07B-5</strain>
    </source>
</reference>
<feature type="domain" description="C2H2-type" evidence="10">
    <location>
        <begin position="578"/>
        <end position="605"/>
    </location>
</feature>
<protein>
    <recommendedName>
        <fullName evidence="7">Zinc finger protein 865</fullName>
    </recommendedName>
</protein>
<dbReference type="SUPFAM" id="SSF57667">
    <property type="entry name" value="beta-beta-alpha zinc fingers"/>
    <property type="match status" value="7"/>
</dbReference>
<dbReference type="PROSITE" id="PS00028">
    <property type="entry name" value="ZINC_FINGER_C2H2_1"/>
    <property type="match status" value="14"/>
</dbReference>
<feature type="domain" description="C2H2-type" evidence="10">
    <location>
        <begin position="343"/>
        <end position="371"/>
    </location>
</feature>
<dbReference type="GO" id="GO:0000978">
    <property type="term" value="F:RNA polymerase II cis-regulatory region sequence-specific DNA binding"/>
    <property type="evidence" value="ECO:0007669"/>
    <property type="project" value="TreeGrafter"/>
</dbReference>
<feature type="domain" description="C2H2-type" evidence="10">
    <location>
        <begin position="407"/>
        <end position="435"/>
    </location>
</feature>
<evidence type="ECO:0000256" key="2">
    <source>
        <dbReference type="ARBA" id="ARBA00022723"/>
    </source>
</evidence>
<feature type="region of interest" description="Disordered" evidence="9">
    <location>
        <begin position="95"/>
        <end position="156"/>
    </location>
</feature>
<keyword evidence="3" id="KW-0677">Repeat</keyword>
<feature type="region of interest" description="Disordered" evidence="9">
    <location>
        <begin position="227"/>
        <end position="250"/>
    </location>
</feature>
<dbReference type="PROSITE" id="PS50157">
    <property type="entry name" value="ZINC_FINGER_C2H2_2"/>
    <property type="match status" value="14"/>
</dbReference>
<evidence type="ECO:0000313" key="11">
    <source>
        <dbReference type="EMBL" id="KAK2193584.1"/>
    </source>
</evidence>